<organism evidence="1 2">
    <name type="scientific">Coniosporium tulheliwenetii</name>
    <dbReference type="NCBI Taxonomy" id="3383036"/>
    <lineage>
        <taxon>Eukaryota</taxon>
        <taxon>Fungi</taxon>
        <taxon>Dikarya</taxon>
        <taxon>Ascomycota</taxon>
        <taxon>Pezizomycotina</taxon>
        <taxon>Dothideomycetes</taxon>
        <taxon>Dothideomycetes incertae sedis</taxon>
        <taxon>Coniosporium</taxon>
    </lineage>
</organism>
<protein>
    <submittedName>
        <fullName evidence="1">Uncharacterized protein</fullName>
    </submittedName>
</protein>
<proteinExistence type="predicted"/>
<dbReference type="EMBL" id="JAPDRP010000018">
    <property type="protein sequence ID" value="KAJ9639949.1"/>
    <property type="molecule type" value="Genomic_DNA"/>
</dbReference>
<reference evidence="1" key="1">
    <citation type="submission" date="2022-10" db="EMBL/GenBank/DDBJ databases">
        <title>Culturing micro-colonial fungi from biological soil crusts in the Mojave desert and describing Neophaeococcomyces mojavensis, and introducing the new genera and species Taxawa tesnikishii.</title>
        <authorList>
            <person name="Kurbessoian T."/>
            <person name="Stajich J.E."/>
        </authorList>
    </citation>
    <scope>NUCLEOTIDE SEQUENCE</scope>
    <source>
        <strain evidence="1">JES_115</strain>
    </source>
</reference>
<evidence type="ECO:0000313" key="2">
    <source>
        <dbReference type="Proteomes" id="UP001172680"/>
    </source>
</evidence>
<gene>
    <name evidence="1" type="ORF">H2199_006182</name>
</gene>
<accession>A0ACC2YX48</accession>
<name>A0ACC2YX48_9PEZI</name>
<evidence type="ECO:0000313" key="1">
    <source>
        <dbReference type="EMBL" id="KAJ9639949.1"/>
    </source>
</evidence>
<sequence length="321" mass="35620">MAAPADAPSAPTYEELIALEQDFDDVDLEILRQQSRLSQPLYTKRAALVSQIPHFWPLVLEQSPPELDTFIQPSDSALFADCLTSISVERFELDTSPRSIALRFEFAPNDYFEDAVLEKKFWYRRSKGVKIRWKKGKDLTKGLTDAAVALWEARQKAADKTAVNGKEAANGKGKGKKAGQLPEYTALARKLEANDPSGASFFCFFGFVGAKRWISAEENAEGKAEEGEKVEEEEVDEEEDQADVEIFAGGDEVANVIAEDLWPNAIKYFTSAQEMDDENMSDMESEDASGNESDEEVDIRGLVGKGKKSAESSPPAKKRRT</sequence>
<dbReference type="Proteomes" id="UP001172680">
    <property type="component" value="Unassembled WGS sequence"/>
</dbReference>
<comment type="caution">
    <text evidence="1">The sequence shown here is derived from an EMBL/GenBank/DDBJ whole genome shotgun (WGS) entry which is preliminary data.</text>
</comment>
<keyword evidence="2" id="KW-1185">Reference proteome</keyword>